<proteinExistence type="inferred from homology"/>
<evidence type="ECO:0000313" key="8">
    <source>
        <dbReference type="EMBL" id="CAG6706626.1"/>
    </source>
</evidence>
<dbReference type="Gene3D" id="2.20.28.120">
    <property type="entry name" value="Ribosomal protein L33"/>
    <property type="match status" value="1"/>
</dbReference>
<keyword evidence="3 8" id="KW-0689">Ribosomal protein</keyword>
<reference evidence="8" key="1">
    <citation type="submission" date="2021-05" db="EMBL/GenBank/DDBJ databases">
        <authorList>
            <person name="Alioto T."/>
            <person name="Alioto T."/>
            <person name="Gomez Garrido J."/>
        </authorList>
    </citation>
    <scope>NUCLEOTIDE SEQUENCE</scope>
</reference>
<dbReference type="EMBL" id="HBUF01236161">
    <property type="protein sequence ID" value="CAG6675312.1"/>
    <property type="molecule type" value="Transcribed_RNA"/>
</dbReference>
<dbReference type="EMBL" id="HBUF01343407">
    <property type="protein sequence ID" value="CAG6706620.1"/>
    <property type="molecule type" value="Transcribed_RNA"/>
</dbReference>
<dbReference type="EMBL" id="HBUF01343408">
    <property type="protein sequence ID" value="CAG6706623.1"/>
    <property type="molecule type" value="Transcribed_RNA"/>
</dbReference>
<evidence type="ECO:0000256" key="7">
    <source>
        <dbReference type="ARBA" id="ARBA00035436"/>
    </source>
</evidence>
<dbReference type="PANTHER" id="PTHR47037">
    <property type="entry name" value="39S RIBOSOMAL PROTEIN L33, MITOCHONDRIAL"/>
    <property type="match status" value="1"/>
</dbReference>
<dbReference type="PANTHER" id="PTHR47037:SF1">
    <property type="entry name" value="LARGE RIBOSOMAL SUBUNIT PROTEIN BL33M"/>
    <property type="match status" value="1"/>
</dbReference>
<dbReference type="GO" id="GO:1990904">
    <property type="term" value="C:ribonucleoprotein complex"/>
    <property type="evidence" value="ECO:0007669"/>
    <property type="project" value="UniProtKB-KW"/>
</dbReference>
<dbReference type="InterPro" id="IPR011332">
    <property type="entry name" value="Ribosomal_zn-bd"/>
</dbReference>
<name>A0A8D8UGC9_9HEMI</name>
<accession>A0A8D8UGC9</accession>
<dbReference type="EMBL" id="HBUF01343409">
    <property type="protein sequence ID" value="CAG6706626.1"/>
    <property type="molecule type" value="Transcribed_RNA"/>
</dbReference>
<keyword evidence="5" id="KW-0687">Ribonucleoprotein</keyword>
<evidence type="ECO:0000256" key="5">
    <source>
        <dbReference type="ARBA" id="ARBA00023274"/>
    </source>
</evidence>
<comment type="similarity">
    <text evidence="2">Belongs to the bacterial ribosomal protein bL33 family.</text>
</comment>
<protein>
    <recommendedName>
        <fullName evidence="6">Large ribosomal subunit protein bL33m</fullName>
    </recommendedName>
    <alternativeName>
        <fullName evidence="7">39S ribosomal protein L33, mitochondrial</fullName>
    </alternativeName>
</protein>
<dbReference type="EMBL" id="HBUF01236160">
    <property type="protein sequence ID" value="CAG6675310.1"/>
    <property type="molecule type" value="Transcribed_RNA"/>
</dbReference>
<sequence length="99" mass="11525">MHLTPTLLAKSKSKHALVMLKSVMSGRKLYLFKERNPEKLEVLHYDPHIDTDTIYQEVKRIRSAELPSYTPFPGYTKGYKKVYDNAPDVYIPTLKNKLD</sequence>
<dbReference type="SUPFAM" id="SSF57829">
    <property type="entry name" value="Zn-binding ribosomal proteins"/>
    <property type="match status" value="1"/>
</dbReference>
<comment type="subcellular location">
    <subcellularLocation>
        <location evidence="1">Mitochondrion</location>
    </subcellularLocation>
</comment>
<evidence type="ECO:0000256" key="2">
    <source>
        <dbReference type="ARBA" id="ARBA00007596"/>
    </source>
</evidence>
<dbReference type="GO" id="GO:0005840">
    <property type="term" value="C:ribosome"/>
    <property type="evidence" value="ECO:0007669"/>
    <property type="project" value="UniProtKB-KW"/>
</dbReference>
<dbReference type="GO" id="GO:0006412">
    <property type="term" value="P:translation"/>
    <property type="evidence" value="ECO:0007669"/>
    <property type="project" value="InterPro"/>
</dbReference>
<evidence type="ECO:0000256" key="6">
    <source>
        <dbReference type="ARBA" id="ARBA00035275"/>
    </source>
</evidence>
<evidence type="ECO:0000256" key="1">
    <source>
        <dbReference type="ARBA" id="ARBA00004173"/>
    </source>
</evidence>
<evidence type="ECO:0000256" key="4">
    <source>
        <dbReference type="ARBA" id="ARBA00023128"/>
    </source>
</evidence>
<dbReference type="AlphaFoldDB" id="A0A8D8UGC9"/>
<dbReference type="GO" id="GO:0005739">
    <property type="term" value="C:mitochondrion"/>
    <property type="evidence" value="ECO:0007669"/>
    <property type="project" value="UniProtKB-SubCell"/>
</dbReference>
<dbReference type="EMBL" id="HBUF01236159">
    <property type="protein sequence ID" value="CAG6675308.1"/>
    <property type="molecule type" value="Transcribed_RNA"/>
</dbReference>
<organism evidence="8">
    <name type="scientific">Cacopsylla melanoneura</name>
    <dbReference type="NCBI Taxonomy" id="428564"/>
    <lineage>
        <taxon>Eukaryota</taxon>
        <taxon>Metazoa</taxon>
        <taxon>Ecdysozoa</taxon>
        <taxon>Arthropoda</taxon>
        <taxon>Hexapoda</taxon>
        <taxon>Insecta</taxon>
        <taxon>Pterygota</taxon>
        <taxon>Neoptera</taxon>
        <taxon>Paraneoptera</taxon>
        <taxon>Hemiptera</taxon>
        <taxon>Sternorrhyncha</taxon>
        <taxon>Psylloidea</taxon>
        <taxon>Psyllidae</taxon>
        <taxon>Psyllinae</taxon>
        <taxon>Cacopsylla</taxon>
    </lineage>
</organism>
<keyword evidence="4" id="KW-0496">Mitochondrion</keyword>
<dbReference type="InterPro" id="IPR052008">
    <property type="entry name" value="Mitoribosomal_protein_bL33"/>
</dbReference>
<evidence type="ECO:0000256" key="3">
    <source>
        <dbReference type="ARBA" id="ARBA00022980"/>
    </source>
</evidence>
<dbReference type="InterPro" id="IPR038584">
    <property type="entry name" value="Ribosomal_bL33_sf"/>
</dbReference>